<comment type="caution">
    <text evidence="9">The sequence shown here is derived from an EMBL/GenBank/DDBJ whole genome shotgun (WGS) entry which is preliminary data.</text>
</comment>
<evidence type="ECO:0000256" key="4">
    <source>
        <dbReference type="ARBA" id="ARBA00022917"/>
    </source>
</evidence>
<evidence type="ECO:0000313" key="10">
    <source>
        <dbReference type="Proteomes" id="UP001230156"/>
    </source>
</evidence>
<dbReference type="InterPro" id="IPR002305">
    <property type="entry name" value="aa-tRNA-synth_Ic"/>
</dbReference>
<comment type="subcellular location">
    <subcellularLocation>
        <location evidence="7">Cytoplasm</location>
    </subcellularLocation>
</comment>
<evidence type="ECO:0000256" key="5">
    <source>
        <dbReference type="ARBA" id="ARBA00023146"/>
    </source>
</evidence>
<dbReference type="InterPro" id="IPR024107">
    <property type="entry name" value="Tyr-tRNA-ligase_bac_1"/>
</dbReference>
<dbReference type="Gene3D" id="1.10.240.10">
    <property type="entry name" value="Tyrosyl-Transfer RNA Synthetase"/>
    <property type="match status" value="1"/>
</dbReference>
<feature type="binding site" evidence="7">
    <location>
        <position position="242"/>
    </location>
    <ligand>
        <name>ATP</name>
        <dbReference type="ChEBI" id="CHEBI:30616"/>
    </ligand>
</feature>
<keyword evidence="2 7" id="KW-0547">Nucleotide-binding</keyword>
<sequence>MSDAFQPKSEFLRQFIARGFLHQCTAIEELDREALKGGLVAYIGFDATADSLHVGSLLQIMMLRLLQRSGGKPIVLMGGGTTKVGDPTGKDESRRMLSAEDIDRNVEGIKKVFGQFLKFGDGPTDAVMVNNADWLEKLNYIDFLRDYGRHFSVNRMLAFDSVKIRLEREQPLTFLEFNYMILQAYDFLELARRFKCKLQIGGSDQWGNIVNGVELGRRVDELELFGLTTPLITLASGAKMGKTAAGAVWLNEEKLPAYDYWQFWRNVEDADVGRFLRLFTDLPETEVARLEALQGSDINAAKIVLADAATQMCRGAEAAAAAHATAQKTFVEGGLGQDLPSLDVPKGELESGIAAFELFRRAGFAASNGEARRLIKGAGAKLNDETIADENRKISLADLNADGVIKLSFGKKRHVVVKAR</sequence>
<gene>
    <name evidence="7 9" type="primary">tyrS</name>
    <name evidence="9" type="ORF">Q8A70_05360</name>
</gene>
<comment type="function">
    <text evidence="7">Catalyzes the attachment of tyrosine to tRNA(Tyr) in a two-step reaction: tyrosine is first activated by ATP to form Tyr-AMP and then transferred to the acceptor end of tRNA(Tyr).</text>
</comment>
<proteinExistence type="inferred from homology"/>
<dbReference type="EMBL" id="JAUYVI010000002">
    <property type="protein sequence ID" value="MDQ7247079.1"/>
    <property type="molecule type" value="Genomic_DNA"/>
</dbReference>
<organism evidence="9 10">
    <name type="scientific">Dongia sedimenti</name>
    <dbReference type="NCBI Taxonomy" id="3064282"/>
    <lineage>
        <taxon>Bacteria</taxon>
        <taxon>Pseudomonadati</taxon>
        <taxon>Pseudomonadota</taxon>
        <taxon>Alphaproteobacteria</taxon>
        <taxon>Rhodospirillales</taxon>
        <taxon>Dongiaceae</taxon>
        <taxon>Dongia</taxon>
    </lineage>
</organism>
<protein>
    <recommendedName>
        <fullName evidence="7">Tyrosine--tRNA ligase</fullName>
        <ecNumber evidence="7">6.1.1.1</ecNumber>
    </recommendedName>
    <alternativeName>
        <fullName evidence="7">Tyrosyl-tRNA synthetase</fullName>
        <shortName evidence="7">TyrRS</shortName>
    </alternativeName>
</protein>
<evidence type="ECO:0000313" key="9">
    <source>
        <dbReference type="EMBL" id="MDQ7247079.1"/>
    </source>
</evidence>
<dbReference type="SUPFAM" id="SSF52374">
    <property type="entry name" value="Nucleotidylyl transferase"/>
    <property type="match status" value="1"/>
</dbReference>
<feature type="binding site" evidence="7">
    <location>
        <position position="183"/>
    </location>
    <ligand>
        <name>L-tyrosine</name>
        <dbReference type="ChEBI" id="CHEBI:58315"/>
    </ligand>
</feature>
<keyword evidence="10" id="KW-1185">Reference proteome</keyword>
<accession>A0ABU0YH84</accession>
<evidence type="ECO:0000256" key="3">
    <source>
        <dbReference type="ARBA" id="ARBA00022840"/>
    </source>
</evidence>
<dbReference type="InterPro" id="IPR002307">
    <property type="entry name" value="Tyr-tRNA-ligase"/>
</dbReference>
<reference evidence="10" key="1">
    <citation type="submission" date="2023-08" db="EMBL/GenBank/DDBJ databases">
        <title>Rhodospirillaceae gen. nov., a novel taxon isolated from the Yangtze River Yuezi River estuary sludge.</title>
        <authorList>
            <person name="Ruan L."/>
        </authorList>
    </citation>
    <scope>NUCLEOTIDE SEQUENCE [LARGE SCALE GENOMIC DNA]</scope>
    <source>
        <strain evidence="10">R-7</strain>
    </source>
</reference>
<keyword evidence="1 7" id="KW-0436">Ligase</keyword>
<keyword evidence="3 7" id="KW-0067">ATP-binding</keyword>
<evidence type="ECO:0000256" key="8">
    <source>
        <dbReference type="PROSITE-ProRule" id="PRU00182"/>
    </source>
</evidence>
<keyword evidence="5 7" id="KW-0030">Aminoacyl-tRNA synthetase</keyword>
<comment type="similarity">
    <text evidence="7">Belongs to the class-I aminoacyl-tRNA synthetase family. TyrS type 1 subfamily.</text>
</comment>
<dbReference type="Gene3D" id="3.40.50.620">
    <property type="entry name" value="HUPs"/>
    <property type="match status" value="1"/>
</dbReference>
<dbReference type="SUPFAM" id="SSF55174">
    <property type="entry name" value="Alpha-L RNA-binding motif"/>
    <property type="match status" value="1"/>
</dbReference>
<dbReference type="PANTHER" id="PTHR11766">
    <property type="entry name" value="TYROSYL-TRNA SYNTHETASE"/>
    <property type="match status" value="1"/>
</dbReference>
<comment type="catalytic activity">
    <reaction evidence="6 7">
        <text>tRNA(Tyr) + L-tyrosine + ATP = L-tyrosyl-tRNA(Tyr) + AMP + diphosphate + H(+)</text>
        <dbReference type="Rhea" id="RHEA:10220"/>
        <dbReference type="Rhea" id="RHEA-COMP:9706"/>
        <dbReference type="Rhea" id="RHEA-COMP:9707"/>
        <dbReference type="ChEBI" id="CHEBI:15378"/>
        <dbReference type="ChEBI" id="CHEBI:30616"/>
        <dbReference type="ChEBI" id="CHEBI:33019"/>
        <dbReference type="ChEBI" id="CHEBI:58315"/>
        <dbReference type="ChEBI" id="CHEBI:78442"/>
        <dbReference type="ChEBI" id="CHEBI:78536"/>
        <dbReference type="ChEBI" id="CHEBI:456215"/>
        <dbReference type="EC" id="6.1.1.1"/>
    </reaction>
</comment>
<dbReference type="PRINTS" id="PR01040">
    <property type="entry name" value="TRNASYNTHTYR"/>
</dbReference>
<evidence type="ECO:0000256" key="6">
    <source>
        <dbReference type="ARBA" id="ARBA00048248"/>
    </source>
</evidence>
<evidence type="ECO:0000256" key="2">
    <source>
        <dbReference type="ARBA" id="ARBA00022741"/>
    </source>
</evidence>
<keyword evidence="8" id="KW-0694">RNA-binding</keyword>
<feature type="binding site" evidence="7">
    <location>
        <position position="179"/>
    </location>
    <ligand>
        <name>L-tyrosine</name>
        <dbReference type="ChEBI" id="CHEBI:58315"/>
    </ligand>
</feature>
<dbReference type="InterPro" id="IPR036986">
    <property type="entry name" value="S4_RNA-bd_sf"/>
</dbReference>
<dbReference type="RefSeq" id="WP_379954487.1">
    <property type="nucleotide sequence ID" value="NZ_JAUYVI010000002.1"/>
</dbReference>
<dbReference type="InterPro" id="IPR024088">
    <property type="entry name" value="Tyr-tRNA-ligase_bac-type"/>
</dbReference>
<dbReference type="CDD" id="cd00165">
    <property type="entry name" value="S4"/>
    <property type="match status" value="1"/>
</dbReference>
<comment type="subunit">
    <text evidence="7">Homodimer.</text>
</comment>
<dbReference type="Gene3D" id="3.10.290.10">
    <property type="entry name" value="RNA-binding S4 domain"/>
    <property type="match status" value="1"/>
</dbReference>
<evidence type="ECO:0000256" key="7">
    <source>
        <dbReference type="HAMAP-Rule" id="MF_02006"/>
    </source>
</evidence>
<dbReference type="CDD" id="cd00805">
    <property type="entry name" value="TyrRS_core"/>
    <property type="match status" value="1"/>
</dbReference>
<dbReference type="GO" id="GO:0004831">
    <property type="term" value="F:tyrosine-tRNA ligase activity"/>
    <property type="evidence" value="ECO:0007669"/>
    <property type="project" value="UniProtKB-EC"/>
</dbReference>
<keyword evidence="7" id="KW-0963">Cytoplasm</keyword>
<dbReference type="NCBIfam" id="TIGR00234">
    <property type="entry name" value="tyrS"/>
    <property type="match status" value="1"/>
</dbReference>
<dbReference type="EC" id="6.1.1.1" evidence="7"/>
<name>A0ABU0YH84_9PROT</name>
<feature type="short sequence motif" description="'KMSKS' region" evidence="7">
    <location>
        <begin position="239"/>
        <end position="243"/>
    </location>
</feature>
<feature type="short sequence motif" description="'HIGH' region" evidence="7">
    <location>
        <begin position="47"/>
        <end position="56"/>
    </location>
</feature>
<dbReference type="Proteomes" id="UP001230156">
    <property type="component" value="Unassembled WGS sequence"/>
</dbReference>
<evidence type="ECO:0000256" key="1">
    <source>
        <dbReference type="ARBA" id="ARBA00022598"/>
    </source>
</evidence>
<dbReference type="HAMAP" id="MF_02006">
    <property type="entry name" value="Tyr_tRNA_synth_type1"/>
    <property type="match status" value="1"/>
</dbReference>
<dbReference type="InterPro" id="IPR014729">
    <property type="entry name" value="Rossmann-like_a/b/a_fold"/>
</dbReference>
<dbReference type="PROSITE" id="PS50889">
    <property type="entry name" value="S4"/>
    <property type="match status" value="1"/>
</dbReference>
<keyword evidence="4 7" id="KW-0648">Protein biosynthesis</keyword>
<feature type="binding site" evidence="7">
    <location>
        <position position="42"/>
    </location>
    <ligand>
        <name>L-tyrosine</name>
        <dbReference type="ChEBI" id="CHEBI:58315"/>
    </ligand>
</feature>
<dbReference type="PANTHER" id="PTHR11766:SF0">
    <property type="entry name" value="TYROSINE--TRNA LIGASE, MITOCHONDRIAL"/>
    <property type="match status" value="1"/>
</dbReference>
<dbReference type="Pfam" id="PF00579">
    <property type="entry name" value="tRNA-synt_1b"/>
    <property type="match status" value="1"/>
</dbReference>